<feature type="domain" description="Sushi" evidence="8">
    <location>
        <begin position="213"/>
        <end position="275"/>
    </location>
</feature>
<sequence>MRPHDDPLPGPWVSSSRSLRFSLPAALRSGKGTKMTPPALLSFPPFQSPGGEAAERRKPPGTSGRCAHRIVAGTLGVRGRGPSRSATRRREPRRPTPGPGRPVDLALRPRLPAPVGHTHFGKARHFRPSTGQATPSRVAPDSRVLGNCCVCFPGPETVWAWRPLRFPLVSCKMTASCAPRTAHRCCLEKRFSFLCCFGIPLMASVLLIPMPSDACDPPPRYISMRPNVTKPNYNPRDRVYFECRPGYKLITPFRSIFSVCQPDNTWTPLDEACTEKLCPHPGEPVNGKLVGVNGSFIFGSQVHYSCNEGFRLIGKRILYCEVSSRDKNAVVWSNDPPLCTKIKCQSPGKIPHGTHTGSEKDEFEYNEVVTYSCDSSSGPDEYSLIGESRLICSGDGVWSSDPPQCKVVRCPFPDPENGRLISGFRRKYYYRATVTFECLPGFYHEGSNRAVCGSNSTWEPAKPMCLKVLIPLSTSPPALNHTVSTPPSTKPPISSVSVSTTPSTKPPILSVSESRIPHTTMPPSSSHPGSATLHPTFIKTGPPGGSLSWASAFCTGPPPSPGDESTPEDTKTSGKITTIIVLGVLAGLAVVGCILFMCYRHKKKGRTEMTAGYSACQDKSTTSAGH</sequence>
<dbReference type="FunFam" id="2.10.70.10:FF:000014">
    <property type="entry name" value="Membrane cofactor protein"/>
    <property type="match status" value="1"/>
</dbReference>
<feature type="domain" description="Sushi" evidence="8">
    <location>
        <begin position="342"/>
        <end position="407"/>
    </location>
</feature>
<dbReference type="KEGG" id="zca:113933204"/>
<feature type="disulfide bond" evidence="5">
    <location>
        <begin position="438"/>
        <end position="465"/>
    </location>
</feature>
<evidence type="ECO:0000313" key="9">
    <source>
        <dbReference type="Proteomes" id="UP000515165"/>
    </source>
</evidence>
<evidence type="ECO:0000256" key="3">
    <source>
        <dbReference type="ARBA" id="ARBA00022737"/>
    </source>
</evidence>
<keyword evidence="9" id="KW-1185">Reference proteome</keyword>
<evidence type="ECO:0000256" key="4">
    <source>
        <dbReference type="ARBA" id="ARBA00023157"/>
    </source>
</evidence>
<evidence type="ECO:0000256" key="1">
    <source>
        <dbReference type="ARBA" id="ARBA00022659"/>
    </source>
</evidence>
<dbReference type="InterPro" id="IPR051277">
    <property type="entry name" value="SEZ6_CSMD_C4BPB_Regulators"/>
</dbReference>
<dbReference type="InterPro" id="IPR000436">
    <property type="entry name" value="Sushi_SCR_CCP_dom"/>
</dbReference>
<keyword evidence="7" id="KW-0812">Transmembrane</keyword>
<keyword evidence="4 5" id="KW-1015">Disulfide bond</keyword>
<feature type="compositionally biased region" description="Low complexity" evidence="6">
    <location>
        <begin position="482"/>
        <end position="508"/>
    </location>
</feature>
<proteinExistence type="predicted"/>
<dbReference type="SMART" id="SM00032">
    <property type="entry name" value="CCP"/>
    <property type="match status" value="4"/>
</dbReference>
<dbReference type="RefSeq" id="XP_035578006.1">
    <property type="nucleotide sequence ID" value="XM_035722113.1"/>
</dbReference>
<feature type="region of interest" description="Disordered" evidence="6">
    <location>
        <begin position="479"/>
        <end position="531"/>
    </location>
</feature>
<feature type="transmembrane region" description="Helical" evidence="7">
    <location>
        <begin position="576"/>
        <end position="599"/>
    </location>
</feature>
<keyword evidence="7" id="KW-1133">Transmembrane helix</keyword>
<evidence type="ECO:0000256" key="7">
    <source>
        <dbReference type="SAM" id="Phobius"/>
    </source>
</evidence>
<dbReference type="CDD" id="cd00033">
    <property type="entry name" value="CCP"/>
    <property type="match status" value="4"/>
</dbReference>
<feature type="compositionally biased region" description="Low complexity" evidence="6">
    <location>
        <begin position="517"/>
        <end position="530"/>
    </location>
</feature>
<name>A0A6P9EXX2_ZALCA</name>
<dbReference type="AlphaFoldDB" id="A0A6P9EXX2"/>
<keyword evidence="1 5" id="KW-0768">Sushi</keyword>
<keyword evidence="2" id="KW-0732">Signal</keyword>
<protein>
    <submittedName>
        <fullName evidence="10">Membrane cofactor protein-like isoform X1</fullName>
    </submittedName>
</protein>
<dbReference type="InterPro" id="IPR035976">
    <property type="entry name" value="Sushi/SCR/CCP_sf"/>
</dbReference>
<organism evidence="9 10">
    <name type="scientific">Zalophus californianus</name>
    <name type="common">California sealion</name>
    <dbReference type="NCBI Taxonomy" id="9704"/>
    <lineage>
        <taxon>Eukaryota</taxon>
        <taxon>Metazoa</taxon>
        <taxon>Chordata</taxon>
        <taxon>Craniata</taxon>
        <taxon>Vertebrata</taxon>
        <taxon>Euteleostomi</taxon>
        <taxon>Mammalia</taxon>
        <taxon>Eutheria</taxon>
        <taxon>Laurasiatheria</taxon>
        <taxon>Carnivora</taxon>
        <taxon>Caniformia</taxon>
        <taxon>Pinnipedia</taxon>
        <taxon>Otariidae</taxon>
        <taxon>Zalophus</taxon>
    </lineage>
</organism>
<keyword evidence="7" id="KW-0472">Membrane</keyword>
<evidence type="ECO:0000256" key="5">
    <source>
        <dbReference type="PROSITE-ProRule" id="PRU00302"/>
    </source>
</evidence>
<evidence type="ECO:0000313" key="10">
    <source>
        <dbReference type="RefSeq" id="XP_035578006.1"/>
    </source>
</evidence>
<keyword evidence="3" id="KW-0677">Repeat</keyword>
<evidence type="ECO:0000259" key="8">
    <source>
        <dbReference type="PROSITE" id="PS50923"/>
    </source>
</evidence>
<evidence type="ECO:0000256" key="2">
    <source>
        <dbReference type="ARBA" id="ARBA00022729"/>
    </source>
</evidence>
<feature type="domain" description="Sushi" evidence="8">
    <location>
        <begin position="408"/>
        <end position="467"/>
    </location>
</feature>
<dbReference type="Proteomes" id="UP000515165">
    <property type="component" value="Chromosome 10"/>
</dbReference>
<dbReference type="OrthoDB" id="6127264at2759"/>
<feature type="region of interest" description="Disordered" evidence="6">
    <location>
        <begin position="24"/>
        <end position="138"/>
    </location>
</feature>
<dbReference type="PANTHER" id="PTHR45656:SF4">
    <property type="entry name" value="PROTEIN CBR-CLEC-78"/>
    <property type="match status" value="1"/>
</dbReference>
<gene>
    <name evidence="10" type="primary">LOC113933204</name>
</gene>
<dbReference type="PROSITE" id="PS50923">
    <property type="entry name" value="SUSHI"/>
    <property type="match status" value="4"/>
</dbReference>
<reference evidence="10" key="1">
    <citation type="submission" date="2025-08" db="UniProtKB">
        <authorList>
            <consortium name="RefSeq"/>
        </authorList>
    </citation>
    <scope>IDENTIFICATION</scope>
    <source>
        <tissue evidence="10">Blood</tissue>
    </source>
</reference>
<evidence type="ECO:0000256" key="6">
    <source>
        <dbReference type="SAM" id="MobiDB-lite"/>
    </source>
</evidence>
<dbReference type="SUPFAM" id="SSF57535">
    <property type="entry name" value="Complement control module/SCR domain"/>
    <property type="match status" value="4"/>
</dbReference>
<dbReference type="PANTHER" id="PTHR45656">
    <property type="entry name" value="PROTEIN CBR-CLEC-78"/>
    <property type="match status" value="1"/>
</dbReference>
<feature type="domain" description="Sushi" evidence="8">
    <location>
        <begin position="276"/>
        <end position="341"/>
    </location>
</feature>
<feature type="region of interest" description="Disordered" evidence="6">
    <location>
        <begin position="549"/>
        <end position="571"/>
    </location>
</feature>
<dbReference type="Gene3D" id="2.10.70.10">
    <property type="entry name" value="Complement Module, domain 1"/>
    <property type="match status" value="4"/>
</dbReference>
<dbReference type="GeneID" id="113933204"/>
<accession>A0A6P9EXX2</accession>
<comment type="caution">
    <text evidence="5">Lacks conserved residue(s) required for the propagation of feature annotation.</text>
</comment>
<dbReference type="Pfam" id="PF00084">
    <property type="entry name" value="Sushi"/>
    <property type="match status" value="4"/>
</dbReference>